<dbReference type="GO" id="GO:0008289">
    <property type="term" value="F:lipid binding"/>
    <property type="evidence" value="ECO:0007669"/>
    <property type="project" value="InterPro"/>
</dbReference>
<dbReference type="Proteomes" id="UP001153076">
    <property type="component" value="Unassembled WGS sequence"/>
</dbReference>
<comment type="caution">
    <text evidence="2">The sequence shown here is derived from an EMBL/GenBank/DDBJ whole genome shotgun (WGS) entry which is preliminary data.</text>
</comment>
<keyword evidence="1" id="KW-0732">Signal</keyword>
<dbReference type="SUPFAM" id="SSF55394">
    <property type="entry name" value="Bactericidal permeability-increasing protein, BPI"/>
    <property type="match status" value="1"/>
</dbReference>
<protein>
    <submittedName>
        <fullName evidence="2">Uncharacterized protein</fullName>
    </submittedName>
</protein>
<dbReference type="InterPro" id="IPR045897">
    <property type="entry name" value="BPI/LBP_pln"/>
</dbReference>
<dbReference type="AlphaFoldDB" id="A0A9Q1GWE1"/>
<dbReference type="PANTHER" id="PTHR46801:SF2">
    <property type="entry name" value="LIPOPOLYSACCHARIDE-BINDING PROTEIN"/>
    <property type="match status" value="1"/>
</dbReference>
<evidence type="ECO:0000313" key="3">
    <source>
        <dbReference type="Proteomes" id="UP001153076"/>
    </source>
</evidence>
<proteinExistence type="predicted"/>
<dbReference type="OrthoDB" id="694975at2759"/>
<dbReference type="PANTHER" id="PTHR46801">
    <property type="entry name" value="OS06G0309200 PROTEIN"/>
    <property type="match status" value="1"/>
</dbReference>
<evidence type="ECO:0000256" key="1">
    <source>
        <dbReference type="SAM" id="SignalP"/>
    </source>
</evidence>
<organism evidence="2 3">
    <name type="scientific">Carnegiea gigantea</name>
    <dbReference type="NCBI Taxonomy" id="171969"/>
    <lineage>
        <taxon>Eukaryota</taxon>
        <taxon>Viridiplantae</taxon>
        <taxon>Streptophyta</taxon>
        <taxon>Embryophyta</taxon>
        <taxon>Tracheophyta</taxon>
        <taxon>Spermatophyta</taxon>
        <taxon>Magnoliopsida</taxon>
        <taxon>eudicotyledons</taxon>
        <taxon>Gunneridae</taxon>
        <taxon>Pentapetalae</taxon>
        <taxon>Caryophyllales</taxon>
        <taxon>Cactineae</taxon>
        <taxon>Cactaceae</taxon>
        <taxon>Cactoideae</taxon>
        <taxon>Echinocereeae</taxon>
        <taxon>Carnegiea</taxon>
    </lineage>
</organism>
<feature type="signal peptide" evidence="1">
    <location>
        <begin position="1"/>
        <end position="17"/>
    </location>
</feature>
<accession>A0A9Q1GWE1</accession>
<name>A0A9Q1GWE1_9CARY</name>
<reference evidence="2" key="1">
    <citation type="submission" date="2022-04" db="EMBL/GenBank/DDBJ databases">
        <title>Carnegiea gigantea Genome sequencing and assembly v2.</title>
        <authorList>
            <person name="Copetti D."/>
            <person name="Sanderson M.J."/>
            <person name="Burquez A."/>
            <person name="Wojciechowski M.F."/>
        </authorList>
    </citation>
    <scope>NUCLEOTIDE SEQUENCE</scope>
    <source>
        <strain evidence="2">SGP5-SGP5p</strain>
        <tissue evidence="2">Aerial part</tissue>
    </source>
</reference>
<evidence type="ECO:0000313" key="2">
    <source>
        <dbReference type="EMBL" id="KAJ8426672.1"/>
    </source>
</evidence>
<feature type="chain" id="PRO_5040285613" evidence="1">
    <location>
        <begin position="18"/>
        <end position="177"/>
    </location>
</feature>
<sequence length="177" mass="19186">MRLPVILFFVLISLLTAQLPPDAGDDAAFTSLLISTQGLHFIKDLLISKALSSLIPLRIPQIQQSHNIPLLGNVVVLLSNITINQINVSESYITPGDSGINIVVSGATANLSLDWSYSYSYGWFIPYQISDRGTASVKQRDSTKMPQSAAEGVKFSSSNASCANCGGDDCEEWNLEY</sequence>
<dbReference type="EMBL" id="JAKOGI010001256">
    <property type="protein sequence ID" value="KAJ8426672.1"/>
    <property type="molecule type" value="Genomic_DNA"/>
</dbReference>
<gene>
    <name evidence="2" type="ORF">Cgig2_030091</name>
</gene>
<keyword evidence="3" id="KW-1185">Reference proteome</keyword>
<dbReference type="Gene3D" id="3.15.10.10">
    <property type="entry name" value="Bactericidal permeability-increasing protein, domain 1"/>
    <property type="match status" value="1"/>
</dbReference>
<dbReference type="InterPro" id="IPR017943">
    <property type="entry name" value="Bactericidal_perm-incr_a/b_dom"/>
</dbReference>